<dbReference type="InterPro" id="IPR037524">
    <property type="entry name" value="PA14/GLEYA"/>
</dbReference>
<dbReference type="Proteomes" id="UP000290900">
    <property type="component" value="Unassembled WGS sequence"/>
</dbReference>
<dbReference type="AlphaFoldDB" id="A0A448YMI4"/>
<evidence type="ECO:0000259" key="2">
    <source>
        <dbReference type="PROSITE" id="PS51820"/>
    </source>
</evidence>
<dbReference type="PROSITE" id="PS51820">
    <property type="entry name" value="PA14"/>
    <property type="match status" value="1"/>
</dbReference>
<keyword evidence="4" id="KW-1185">Reference proteome</keyword>
<organism evidence="3 4">
    <name type="scientific">Brettanomyces naardenensis</name>
    <name type="common">Yeast</name>
    <dbReference type="NCBI Taxonomy" id="13370"/>
    <lineage>
        <taxon>Eukaryota</taxon>
        <taxon>Fungi</taxon>
        <taxon>Dikarya</taxon>
        <taxon>Ascomycota</taxon>
        <taxon>Saccharomycotina</taxon>
        <taxon>Pichiomycetes</taxon>
        <taxon>Pichiales</taxon>
        <taxon>Pichiaceae</taxon>
        <taxon>Brettanomyces</taxon>
    </lineage>
</organism>
<feature type="domain" description="PA14" evidence="2">
    <location>
        <begin position="61"/>
        <end position="223"/>
    </location>
</feature>
<sequence length="398" mass="42447">MDWKLLFVLLGAALAATATGDIVVSGTIPQAEACLYGTGVTAHPGFEVQAYSYPFDDTVLFSQTDFLASDYTSSLVTQVNGVTVPSFYWEDSPWDATYTTDLYGMNVEISNLVLAYTGFFLAPESGIYTFNLIDIDDSGMVWLGTGIDCCTPGEITGTADEGVFLAAKEADDPAATDEAYIYLQAGFYYPMRLMYVDIAPYVASLDFEIITPSGIVISNFEDYIFQLSGSFAGCSSSIVVPPVPPSTVTGPWTGTFTTTTTSPTVETGTNGQPFTTSVIVVETPTVPLSTITRSWTGTFTSTTTSKTVETNSSGQKFTTSIVIVDTPTVPLSTIITPWTKTFTSTTTSRTVETDSNGSTFTTSVVVIDTPIGPSTITTPWTGTFTTTTTSKTVETDSN</sequence>
<feature type="signal peptide" evidence="1">
    <location>
        <begin position="1"/>
        <end position="20"/>
    </location>
</feature>
<dbReference type="Pfam" id="PF10528">
    <property type="entry name" value="GLEYA"/>
    <property type="match status" value="1"/>
</dbReference>
<dbReference type="EMBL" id="CAACVR010000018">
    <property type="protein sequence ID" value="VEU22154.1"/>
    <property type="molecule type" value="Genomic_DNA"/>
</dbReference>
<feature type="non-terminal residue" evidence="3">
    <location>
        <position position="398"/>
    </location>
</feature>
<dbReference type="InterPro" id="IPR018871">
    <property type="entry name" value="GLEYA_adhesin_domain"/>
</dbReference>
<accession>A0A448YMI4</accession>
<name>A0A448YMI4_BRENA</name>
<evidence type="ECO:0000313" key="4">
    <source>
        <dbReference type="Proteomes" id="UP000290900"/>
    </source>
</evidence>
<evidence type="ECO:0000313" key="3">
    <source>
        <dbReference type="EMBL" id="VEU22154.1"/>
    </source>
</evidence>
<dbReference type="FunCoup" id="A0A448YMI4">
    <property type="interactions" value="17"/>
</dbReference>
<protein>
    <submittedName>
        <fullName evidence="3">DEKNAAC103131</fullName>
    </submittedName>
</protein>
<dbReference type="Gene3D" id="2.60.120.1560">
    <property type="match status" value="1"/>
</dbReference>
<dbReference type="STRING" id="13370.A0A448YMI4"/>
<reference evidence="3 4" key="1">
    <citation type="submission" date="2018-12" db="EMBL/GenBank/DDBJ databases">
        <authorList>
            <person name="Tiukova I."/>
            <person name="Dainat J."/>
        </authorList>
    </citation>
    <scope>NUCLEOTIDE SEQUENCE [LARGE SCALE GENOMIC DNA]</scope>
</reference>
<proteinExistence type="predicted"/>
<gene>
    <name evidence="3" type="ORF">BRENAR_LOCUS2886</name>
</gene>
<feature type="chain" id="PRO_5019455629" evidence="1">
    <location>
        <begin position="21"/>
        <end position="398"/>
    </location>
</feature>
<keyword evidence="1" id="KW-0732">Signal</keyword>
<evidence type="ECO:0000256" key="1">
    <source>
        <dbReference type="SAM" id="SignalP"/>
    </source>
</evidence>
<dbReference type="InParanoid" id="A0A448YMI4"/>
<dbReference type="OrthoDB" id="3996163at2759"/>